<dbReference type="InterPro" id="IPR016181">
    <property type="entry name" value="Acyl_CoA_acyltransferase"/>
</dbReference>
<dbReference type="Proteomes" id="UP001596422">
    <property type="component" value="Unassembled WGS sequence"/>
</dbReference>
<dbReference type="RefSeq" id="WP_379910754.1">
    <property type="nucleotide sequence ID" value="NZ_JBHSWE010000001.1"/>
</dbReference>
<gene>
    <name evidence="4" type="ORF">ACFQDL_21220</name>
</gene>
<sequence>MSKMKLVFRPAEDKGFVEQLTRRNMAAYYARLGIDWDCSLFDKNWNEFESYELAVNGCAVGVLRLSHDDRAYYIRDLQLEQAWQRQGLGSQAIGYAAEVARRSGIRLLRLRVFSMNPATALYERLGFRICKTEGGTHSMERELY</sequence>
<dbReference type="InterPro" id="IPR000182">
    <property type="entry name" value="GNAT_dom"/>
</dbReference>
<dbReference type="PANTHER" id="PTHR43877">
    <property type="entry name" value="AMINOALKYLPHOSPHONATE N-ACETYLTRANSFERASE-RELATED-RELATED"/>
    <property type="match status" value="1"/>
</dbReference>
<protein>
    <submittedName>
        <fullName evidence="4">GNAT family N-acetyltransferase</fullName>
        <ecNumber evidence="4">2.3.1.-</ecNumber>
    </submittedName>
</protein>
<dbReference type="PANTHER" id="PTHR43877:SF1">
    <property type="entry name" value="ACETYLTRANSFERASE"/>
    <property type="match status" value="1"/>
</dbReference>
<keyword evidence="5" id="KW-1185">Reference proteome</keyword>
<accession>A0ABW2A462</accession>
<dbReference type="SUPFAM" id="SSF55729">
    <property type="entry name" value="Acyl-CoA N-acyltransferases (Nat)"/>
    <property type="match status" value="1"/>
</dbReference>
<dbReference type="EC" id="2.3.1.-" evidence="4"/>
<evidence type="ECO:0000256" key="1">
    <source>
        <dbReference type="ARBA" id="ARBA00022679"/>
    </source>
</evidence>
<feature type="domain" description="N-acetyltransferase" evidence="3">
    <location>
        <begin position="6"/>
        <end position="144"/>
    </location>
</feature>
<reference evidence="5" key="1">
    <citation type="journal article" date="2019" name="Int. J. Syst. Evol. Microbiol.">
        <title>The Global Catalogue of Microorganisms (GCM) 10K type strain sequencing project: providing services to taxonomists for standard genome sequencing and annotation.</title>
        <authorList>
            <consortium name="The Broad Institute Genomics Platform"/>
            <consortium name="The Broad Institute Genome Sequencing Center for Infectious Disease"/>
            <person name="Wu L."/>
            <person name="Ma J."/>
        </authorList>
    </citation>
    <scope>NUCLEOTIDE SEQUENCE [LARGE SCALE GENOMIC DNA]</scope>
    <source>
        <strain evidence="5">NBRC 111756</strain>
    </source>
</reference>
<dbReference type="CDD" id="cd04301">
    <property type="entry name" value="NAT_SF"/>
    <property type="match status" value="1"/>
</dbReference>
<keyword evidence="1 4" id="KW-0808">Transferase</keyword>
<proteinExistence type="predicted"/>
<dbReference type="InterPro" id="IPR050832">
    <property type="entry name" value="Bact_Acetyltransf"/>
</dbReference>
<name>A0ABW2A462_9GAMM</name>
<comment type="caution">
    <text evidence="4">The sequence shown here is derived from an EMBL/GenBank/DDBJ whole genome shotgun (WGS) entry which is preliminary data.</text>
</comment>
<dbReference type="PROSITE" id="PS51186">
    <property type="entry name" value="GNAT"/>
    <property type="match status" value="1"/>
</dbReference>
<dbReference type="Gene3D" id="3.40.630.30">
    <property type="match status" value="1"/>
</dbReference>
<dbReference type="Pfam" id="PF00583">
    <property type="entry name" value="Acetyltransf_1"/>
    <property type="match status" value="1"/>
</dbReference>
<dbReference type="GO" id="GO:0016746">
    <property type="term" value="F:acyltransferase activity"/>
    <property type="evidence" value="ECO:0007669"/>
    <property type="project" value="UniProtKB-KW"/>
</dbReference>
<keyword evidence="2 4" id="KW-0012">Acyltransferase</keyword>
<evidence type="ECO:0000259" key="3">
    <source>
        <dbReference type="PROSITE" id="PS51186"/>
    </source>
</evidence>
<evidence type="ECO:0000313" key="5">
    <source>
        <dbReference type="Proteomes" id="UP001596422"/>
    </source>
</evidence>
<evidence type="ECO:0000256" key="2">
    <source>
        <dbReference type="ARBA" id="ARBA00023315"/>
    </source>
</evidence>
<dbReference type="EMBL" id="JBHSWE010000001">
    <property type="protein sequence ID" value="MFC6672307.1"/>
    <property type="molecule type" value="Genomic_DNA"/>
</dbReference>
<evidence type="ECO:0000313" key="4">
    <source>
        <dbReference type="EMBL" id="MFC6672307.1"/>
    </source>
</evidence>
<organism evidence="4 5">
    <name type="scientific">Marinobacterium aestuariivivens</name>
    <dbReference type="NCBI Taxonomy" id="1698799"/>
    <lineage>
        <taxon>Bacteria</taxon>
        <taxon>Pseudomonadati</taxon>
        <taxon>Pseudomonadota</taxon>
        <taxon>Gammaproteobacteria</taxon>
        <taxon>Oceanospirillales</taxon>
        <taxon>Oceanospirillaceae</taxon>
        <taxon>Marinobacterium</taxon>
    </lineage>
</organism>